<dbReference type="PRINTS" id="PR01407">
    <property type="entry name" value="BUTYPHLNCDUF"/>
</dbReference>
<organism evidence="13 14">
    <name type="scientific">Cyprinodon variegatus</name>
    <name type="common">Sheepshead minnow</name>
    <dbReference type="NCBI Taxonomy" id="28743"/>
    <lineage>
        <taxon>Eukaryota</taxon>
        <taxon>Metazoa</taxon>
        <taxon>Chordata</taxon>
        <taxon>Craniata</taxon>
        <taxon>Vertebrata</taxon>
        <taxon>Euteleostomi</taxon>
        <taxon>Actinopterygii</taxon>
        <taxon>Neopterygii</taxon>
        <taxon>Teleostei</taxon>
        <taxon>Neoteleostei</taxon>
        <taxon>Acanthomorphata</taxon>
        <taxon>Ovalentaria</taxon>
        <taxon>Atherinomorphae</taxon>
        <taxon>Cyprinodontiformes</taxon>
        <taxon>Cyprinodontidae</taxon>
        <taxon>Cyprinodon</taxon>
    </lineage>
</organism>
<dbReference type="InterPro" id="IPR013106">
    <property type="entry name" value="Ig_V-set"/>
</dbReference>
<dbReference type="InterPro" id="IPR013320">
    <property type="entry name" value="ConA-like_dom_sf"/>
</dbReference>
<dbReference type="Pfam" id="PF00622">
    <property type="entry name" value="SPRY"/>
    <property type="match status" value="1"/>
</dbReference>
<proteinExistence type="inferred from homology"/>
<evidence type="ECO:0000256" key="5">
    <source>
        <dbReference type="ARBA" id="ARBA00022989"/>
    </source>
</evidence>
<dbReference type="SMART" id="SM00409">
    <property type="entry name" value="IG"/>
    <property type="match status" value="1"/>
</dbReference>
<comment type="similarity">
    <text evidence="2">Belongs to the immunoglobulin superfamily. BTN/MOG family.</text>
</comment>
<dbReference type="InterPro" id="IPR043136">
    <property type="entry name" value="B30.2/SPRY_sf"/>
</dbReference>
<accession>A0A3Q2DQ51</accession>
<dbReference type="InterPro" id="IPR001870">
    <property type="entry name" value="B30.2/SPRY"/>
</dbReference>
<evidence type="ECO:0000256" key="7">
    <source>
        <dbReference type="ARBA" id="ARBA00023157"/>
    </source>
</evidence>
<dbReference type="InterPro" id="IPR007110">
    <property type="entry name" value="Ig-like_dom"/>
</dbReference>
<evidence type="ECO:0000256" key="1">
    <source>
        <dbReference type="ARBA" id="ARBA00004479"/>
    </source>
</evidence>
<dbReference type="InterPro" id="IPR003879">
    <property type="entry name" value="Butyrophylin_SPRY"/>
</dbReference>
<name>A0A3Q2DQ51_CYPVA</name>
<dbReference type="GO" id="GO:0009897">
    <property type="term" value="C:external side of plasma membrane"/>
    <property type="evidence" value="ECO:0007669"/>
    <property type="project" value="TreeGrafter"/>
</dbReference>
<dbReference type="SUPFAM" id="SSF49899">
    <property type="entry name" value="Concanavalin A-like lectins/glucanases"/>
    <property type="match status" value="1"/>
</dbReference>
<dbReference type="GO" id="GO:0050863">
    <property type="term" value="P:regulation of T cell activation"/>
    <property type="evidence" value="ECO:0007669"/>
    <property type="project" value="UniProtKB-ARBA"/>
</dbReference>
<dbReference type="PANTHER" id="PTHR24100:SF149">
    <property type="entry name" value="BG-LIKE ANTIGEN 1-RELATED"/>
    <property type="match status" value="1"/>
</dbReference>
<feature type="domain" description="B30.2/SPRY" evidence="11">
    <location>
        <begin position="242"/>
        <end position="449"/>
    </location>
</feature>
<feature type="domain" description="Ig-like" evidence="12">
    <location>
        <begin position="32"/>
        <end position="151"/>
    </location>
</feature>
<dbReference type="InterPro" id="IPR036179">
    <property type="entry name" value="Ig-like_dom_sf"/>
</dbReference>
<dbReference type="InterPro" id="IPR003599">
    <property type="entry name" value="Ig_sub"/>
</dbReference>
<dbReference type="PROSITE" id="PS50188">
    <property type="entry name" value="B302_SPRY"/>
    <property type="match status" value="1"/>
</dbReference>
<dbReference type="InterPro" id="IPR003877">
    <property type="entry name" value="SPRY_dom"/>
</dbReference>
<keyword evidence="4" id="KW-0732">Signal</keyword>
<evidence type="ECO:0000313" key="14">
    <source>
        <dbReference type="Proteomes" id="UP000265020"/>
    </source>
</evidence>
<comment type="subcellular location">
    <subcellularLocation>
        <location evidence="1">Membrane</location>
        <topology evidence="1">Single-pass type I membrane protein</topology>
    </subcellularLocation>
</comment>
<dbReference type="GO" id="GO:0050852">
    <property type="term" value="P:T cell receptor signaling pathway"/>
    <property type="evidence" value="ECO:0007669"/>
    <property type="project" value="TreeGrafter"/>
</dbReference>
<keyword evidence="3 10" id="KW-0812">Transmembrane</keyword>
<evidence type="ECO:0000259" key="12">
    <source>
        <dbReference type="PROSITE" id="PS50835"/>
    </source>
</evidence>
<keyword evidence="7" id="KW-1015">Disulfide bond</keyword>
<keyword evidence="8" id="KW-0325">Glycoprotein</keyword>
<keyword evidence="9" id="KW-0393">Immunoglobulin domain</keyword>
<keyword evidence="5 10" id="KW-1133">Transmembrane helix</keyword>
<evidence type="ECO:0000256" key="9">
    <source>
        <dbReference type="ARBA" id="ARBA00023319"/>
    </source>
</evidence>
<dbReference type="Gene3D" id="2.60.40.10">
    <property type="entry name" value="Immunoglobulins"/>
    <property type="match status" value="2"/>
</dbReference>
<dbReference type="InterPro" id="IPR053896">
    <property type="entry name" value="BTN3A2-like_Ig-C"/>
</dbReference>
<dbReference type="InterPro" id="IPR013783">
    <property type="entry name" value="Ig-like_fold"/>
</dbReference>
<dbReference type="GO" id="GO:1903037">
    <property type="term" value="P:regulation of leukocyte cell-cell adhesion"/>
    <property type="evidence" value="ECO:0007669"/>
    <property type="project" value="UniProtKB-ARBA"/>
</dbReference>
<evidence type="ECO:0000256" key="8">
    <source>
        <dbReference type="ARBA" id="ARBA00023180"/>
    </source>
</evidence>
<dbReference type="Pfam" id="PF07686">
    <property type="entry name" value="V-set"/>
    <property type="match status" value="1"/>
</dbReference>
<sequence>MQNNTFHSFIIILVIAKSLKIFNNFSHFLVSQTFMVSVRSPISVQQGQTAILPCWRSSSQSAEDLEVRWYLGSDGFDTPVMLYKGKAFDHTSQKASYAGRVSFGLKEGTSGGLKSGDVSLKLENTMIEDTGTYTCFLSSSEEYDSAAVSLTVTGENKYLIKDDKNVNISCESEGWYPKPELHWSDGKEALTPGDVLFDKTSAGLYSLHSWLLLPSMSEVSCSVGLPNEMPKEARMHIKHSPYMFAFPGSSPAGWVAFGILLAAVLALAAGGALYFTKKGKYLIKLRYGSLLRDNQVEFPDGDRVTCLTAVRGSPGFSSGRHYWEISLGRTWMSPKRSWWIGVTDRQEIPKDQSLCPTATNGFWFLSSCPDKENSVQFNSEPQIYFPVQSRLETVGVYLDYDNGELFFYNVEEKSLIGTLATKFSGELFPLFNPGKGDKLPMTSLWKLISNTKDHSLEIYYVDLLLFTLFVIFSSITNINFNQFLGHYVTDEHVVLCN</sequence>
<evidence type="ECO:0000256" key="10">
    <source>
        <dbReference type="SAM" id="Phobius"/>
    </source>
</evidence>
<dbReference type="GO" id="GO:0005102">
    <property type="term" value="F:signaling receptor binding"/>
    <property type="evidence" value="ECO:0007669"/>
    <property type="project" value="TreeGrafter"/>
</dbReference>
<dbReference type="GO" id="GO:0001817">
    <property type="term" value="P:regulation of cytokine production"/>
    <property type="evidence" value="ECO:0007669"/>
    <property type="project" value="TreeGrafter"/>
</dbReference>
<protein>
    <recommendedName>
        <fullName evidence="15">Ig-like domain-containing protein</fullName>
    </recommendedName>
</protein>
<dbReference type="SUPFAM" id="SSF48726">
    <property type="entry name" value="Immunoglobulin"/>
    <property type="match status" value="2"/>
</dbReference>
<evidence type="ECO:0000256" key="2">
    <source>
        <dbReference type="ARBA" id="ARBA00007591"/>
    </source>
</evidence>
<dbReference type="GeneTree" id="ENSGT01120000271914"/>
<reference evidence="13" key="1">
    <citation type="submission" date="2025-08" db="UniProtKB">
        <authorList>
            <consortium name="Ensembl"/>
        </authorList>
    </citation>
    <scope>IDENTIFICATION</scope>
</reference>
<dbReference type="Gene3D" id="2.60.120.920">
    <property type="match status" value="1"/>
</dbReference>
<keyword evidence="14" id="KW-1185">Reference proteome</keyword>
<dbReference type="FunFam" id="2.60.40.10:FF:000142">
    <property type="entry name" value="V-set domain-containing T-cell activation inhibitor 1"/>
    <property type="match status" value="1"/>
</dbReference>
<reference evidence="13" key="2">
    <citation type="submission" date="2025-09" db="UniProtKB">
        <authorList>
            <consortium name="Ensembl"/>
        </authorList>
    </citation>
    <scope>IDENTIFICATION</scope>
</reference>
<dbReference type="Proteomes" id="UP000265020">
    <property type="component" value="Unassembled WGS sequence"/>
</dbReference>
<feature type="transmembrane region" description="Helical" evidence="10">
    <location>
        <begin position="254"/>
        <end position="276"/>
    </location>
</feature>
<dbReference type="PROSITE" id="PS50835">
    <property type="entry name" value="IG_LIKE"/>
    <property type="match status" value="1"/>
</dbReference>
<evidence type="ECO:0000256" key="3">
    <source>
        <dbReference type="ARBA" id="ARBA00022692"/>
    </source>
</evidence>
<evidence type="ECO:0000256" key="6">
    <source>
        <dbReference type="ARBA" id="ARBA00023136"/>
    </source>
</evidence>
<evidence type="ECO:0000256" key="4">
    <source>
        <dbReference type="ARBA" id="ARBA00022729"/>
    </source>
</evidence>
<dbReference type="Pfam" id="PF22705">
    <property type="entry name" value="C2-set_3"/>
    <property type="match status" value="1"/>
</dbReference>
<dbReference type="OMA" id="MYSGRIS"/>
<evidence type="ECO:0000259" key="11">
    <source>
        <dbReference type="PROSITE" id="PS50188"/>
    </source>
</evidence>
<dbReference type="SMART" id="SM00449">
    <property type="entry name" value="SPRY"/>
    <property type="match status" value="1"/>
</dbReference>
<feature type="transmembrane region" description="Helical" evidence="10">
    <location>
        <begin position="458"/>
        <end position="480"/>
    </location>
</feature>
<dbReference type="InterPro" id="IPR050504">
    <property type="entry name" value="IgSF_BTN/MOG"/>
</dbReference>
<evidence type="ECO:0000313" key="13">
    <source>
        <dbReference type="Ensembl" id="ENSCVAP00000021911.1"/>
    </source>
</evidence>
<dbReference type="PANTHER" id="PTHR24100">
    <property type="entry name" value="BUTYROPHILIN"/>
    <property type="match status" value="1"/>
</dbReference>
<keyword evidence="6 10" id="KW-0472">Membrane</keyword>
<evidence type="ECO:0008006" key="15">
    <source>
        <dbReference type="Google" id="ProtNLM"/>
    </source>
</evidence>
<dbReference type="Ensembl" id="ENSCVAT00000010596.1">
    <property type="protein sequence ID" value="ENSCVAP00000021911.1"/>
    <property type="gene ID" value="ENSCVAG00000004272.1"/>
</dbReference>
<dbReference type="AlphaFoldDB" id="A0A3Q2DQ51"/>